<protein>
    <submittedName>
        <fullName evidence="1">Uncharacterized protein</fullName>
    </submittedName>
</protein>
<evidence type="ECO:0000313" key="2">
    <source>
        <dbReference type="Proteomes" id="UP000324800"/>
    </source>
</evidence>
<organism evidence="1 2">
    <name type="scientific">Streblomastix strix</name>
    <dbReference type="NCBI Taxonomy" id="222440"/>
    <lineage>
        <taxon>Eukaryota</taxon>
        <taxon>Metamonada</taxon>
        <taxon>Preaxostyla</taxon>
        <taxon>Oxymonadida</taxon>
        <taxon>Streblomastigidae</taxon>
        <taxon>Streblomastix</taxon>
    </lineage>
</organism>
<reference evidence="1 2" key="1">
    <citation type="submission" date="2019-03" db="EMBL/GenBank/DDBJ databases">
        <title>Single cell metagenomics reveals metabolic interactions within the superorganism composed of flagellate Streblomastix strix and complex community of Bacteroidetes bacteria on its surface.</title>
        <authorList>
            <person name="Treitli S.C."/>
            <person name="Kolisko M."/>
            <person name="Husnik F."/>
            <person name="Keeling P."/>
            <person name="Hampl V."/>
        </authorList>
    </citation>
    <scope>NUCLEOTIDE SEQUENCE [LARGE SCALE GENOMIC DNA]</scope>
    <source>
        <strain evidence="1">ST1C</strain>
    </source>
</reference>
<accession>A0A5J4VX17</accession>
<sequence>MTEAKKEIIEISLTEIDRFSIKHFKQVKVGWICDISSQYCPEFIKPENFRLQIHKNSDTIRQMHMKQNIRLYKLKQDKVAELEYLLFKTLIKTLKRTLADLHTHLQDHCFYLFYYCKFQVQQSWRSWFINSFAQIHPKKEINRGKVRTSQRPFKVQTLSDQVVLIIASFNVQHNDFEWIAHHSIDGTACVELNTDTSSYWIQQGLSEKVAQLWKFDYRQVIGIQNEESAVDLNMDIFGQALSDLLEGIKDDQLKKKQTSSSFSL</sequence>
<dbReference type="AlphaFoldDB" id="A0A5J4VX17"/>
<comment type="caution">
    <text evidence="1">The sequence shown here is derived from an EMBL/GenBank/DDBJ whole genome shotgun (WGS) entry which is preliminary data.</text>
</comment>
<dbReference type="EMBL" id="SNRW01004551">
    <property type="protein sequence ID" value="KAA6387030.1"/>
    <property type="molecule type" value="Genomic_DNA"/>
</dbReference>
<proteinExistence type="predicted"/>
<gene>
    <name evidence="1" type="ORF">EZS28_017444</name>
</gene>
<name>A0A5J4VX17_9EUKA</name>
<evidence type="ECO:0000313" key="1">
    <source>
        <dbReference type="EMBL" id="KAA6387030.1"/>
    </source>
</evidence>
<dbReference type="Proteomes" id="UP000324800">
    <property type="component" value="Unassembled WGS sequence"/>
</dbReference>